<comment type="caution">
    <text evidence="3">The sequence shown here is derived from an EMBL/GenBank/DDBJ whole genome shotgun (WGS) entry which is preliminary data.</text>
</comment>
<evidence type="ECO:0000313" key="2">
    <source>
        <dbReference type="EMBL" id="KAA1084033.1"/>
    </source>
</evidence>
<evidence type="ECO:0000313" key="4">
    <source>
        <dbReference type="Proteomes" id="UP000324748"/>
    </source>
</evidence>
<feature type="region of interest" description="Disordered" evidence="1">
    <location>
        <begin position="88"/>
        <end position="138"/>
    </location>
</feature>
<accession>A0A5B0NZP9</accession>
<protein>
    <submittedName>
        <fullName evidence="3">Uncharacterized protein</fullName>
    </submittedName>
</protein>
<evidence type="ECO:0000313" key="3">
    <source>
        <dbReference type="EMBL" id="KAA1093268.1"/>
    </source>
</evidence>
<feature type="compositionally biased region" description="Basic and acidic residues" evidence="1">
    <location>
        <begin position="93"/>
        <end position="111"/>
    </location>
</feature>
<reference evidence="4 5" key="1">
    <citation type="submission" date="2019-05" db="EMBL/GenBank/DDBJ databases">
        <title>Emergence of the Ug99 lineage of the wheat stem rust pathogen through somatic hybridization.</title>
        <authorList>
            <person name="Li F."/>
            <person name="Upadhyaya N.M."/>
            <person name="Sperschneider J."/>
            <person name="Matny O."/>
            <person name="Nguyen-Phuc H."/>
            <person name="Mago R."/>
            <person name="Raley C."/>
            <person name="Miller M.E."/>
            <person name="Silverstein K.A.T."/>
            <person name="Henningsen E."/>
            <person name="Hirsch C.D."/>
            <person name="Visser B."/>
            <person name="Pretorius Z.A."/>
            <person name="Steffenson B.J."/>
            <person name="Schwessinger B."/>
            <person name="Dodds P.N."/>
            <person name="Figueroa M."/>
        </authorList>
    </citation>
    <scope>NUCLEOTIDE SEQUENCE [LARGE SCALE GENOMIC DNA]</scope>
    <source>
        <strain evidence="2">21-0</strain>
        <strain evidence="3 5">Ug99</strain>
    </source>
</reference>
<feature type="compositionally biased region" description="Basic and acidic residues" evidence="1">
    <location>
        <begin position="119"/>
        <end position="131"/>
    </location>
</feature>
<dbReference type="EMBL" id="VSWC01000118">
    <property type="protein sequence ID" value="KAA1084033.1"/>
    <property type="molecule type" value="Genomic_DNA"/>
</dbReference>
<sequence>MPHPLRNLDLEQSIRPVDIPNWLKEKKEVIPDKYYSTNLLPLNHHLESLETAPDLTGNGEVVHPLMTKSTGAIPSDLISKPPVPHACTGLGVAKEDPSKKETANRVNELEGWKSQPFSHIDKEVPEEEQKSTKKSRKL</sequence>
<name>A0A5B0NZP9_PUCGR</name>
<dbReference type="OrthoDB" id="2499607at2759"/>
<evidence type="ECO:0000256" key="1">
    <source>
        <dbReference type="SAM" id="MobiDB-lite"/>
    </source>
</evidence>
<proteinExistence type="predicted"/>
<dbReference type="Proteomes" id="UP000324748">
    <property type="component" value="Unassembled WGS sequence"/>
</dbReference>
<evidence type="ECO:0000313" key="5">
    <source>
        <dbReference type="Proteomes" id="UP000325313"/>
    </source>
</evidence>
<keyword evidence="4" id="KW-1185">Reference proteome</keyword>
<organism evidence="3 5">
    <name type="scientific">Puccinia graminis f. sp. tritici</name>
    <dbReference type="NCBI Taxonomy" id="56615"/>
    <lineage>
        <taxon>Eukaryota</taxon>
        <taxon>Fungi</taxon>
        <taxon>Dikarya</taxon>
        <taxon>Basidiomycota</taxon>
        <taxon>Pucciniomycotina</taxon>
        <taxon>Pucciniomycetes</taxon>
        <taxon>Pucciniales</taxon>
        <taxon>Pucciniaceae</taxon>
        <taxon>Puccinia</taxon>
    </lineage>
</organism>
<dbReference type="EMBL" id="VDEP01000375">
    <property type="protein sequence ID" value="KAA1093268.1"/>
    <property type="molecule type" value="Genomic_DNA"/>
</dbReference>
<gene>
    <name evidence="2" type="ORF">PGT21_014942</name>
    <name evidence="3" type="ORF">PGTUg99_006485</name>
</gene>
<dbReference type="AlphaFoldDB" id="A0A5B0NZP9"/>
<dbReference type="Proteomes" id="UP000325313">
    <property type="component" value="Unassembled WGS sequence"/>
</dbReference>